<dbReference type="Pfam" id="PF02687">
    <property type="entry name" value="FtsX"/>
    <property type="match status" value="1"/>
</dbReference>
<feature type="transmembrane region" description="Helical" evidence="6">
    <location>
        <begin position="307"/>
        <end position="332"/>
    </location>
</feature>
<dbReference type="PANTHER" id="PTHR30572">
    <property type="entry name" value="MEMBRANE COMPONENT OF TRANSPORTER-RELATED"/>
    <property type="match status" value="1"/>
</dbReference>
<name>B0TSM6_SHEHH</name>
<protein>
    <recommendedName>
        <fullName evidence="11">ABC3 transporter permease protein domain-containing protein</fullName>
    </recommendedName>
</protein>
<dbReference type="KEGG" id="shl:Shal_3434"/>
<evidence type="ECO:0000313" key="10">
    <source>
        <dbReference type="Proteomes" id="UP000001317"/>
    </source>
</evidence>
<dbReference type="OrthoDB" id="8735006at2"/>
<reference evidence="9" key="1">
    <citation type="submission" date="2008-01" db="EMBL/GenBank/DDBJ databases">
        <title>Complete sequence of Shewanella halifaxensis HAW-EB4.</title>
        <authorList>
            <consortium name="US DOE Joint Genome Institute"/>
            <person name="Copeland A."/>
            <person name="Lucas S."/>
            <person name="Lapidus A."/>
            <person name="Glavina del Rio T."/>
            <person name="Dalin E."/>
            <person name="Tice H."/>
            <person name="Bruce D."/>
            <person name="Goodwin L."/>
            <person name="Pitluck S."/>
            <person name="Sims D."/>
            <person name="Brettin T."/>
            <person name="Detter J.C."/>
            <person name="Han C."/>
            <person name="Kuske C.R."/>
            <person name="Schmutz J."/>
            <person name="Larimer F."/>
            <person name="Land M."/>
            <person name="Hauser L."/>
            <person name="Kyrpides N."/>
            <person name="Kim E."/>
            <person name="Zhao J.-S."/>
            <person name="Richardson P."/>
        </authorList>
    </citation>
    <scope>NUCLEOTIDE SEQUENCE [LARGE SCALE GENOMIC DNA]</scope>
    <source>
        <strain evidence="9">HAW-EB4</strain>
    </source>
</reference>
<evidence type="ECO:0000256" key="1">
    <source>
        <dbReference type="ARBA" id="ARBA00004651"/>
    </source>
</evidence>
<comment type="subcellular location">
    <subcellularLocation>
        <location evidence="1">Cell membrane</location>
        <topology evidence="1">Multi-pass membrane protein</topology>
    </subcellularLocation>
</comment>
<evidence type="ECO:0000256" key="5">
    <source>
        <dbReference type="ARBA" id="ARBA00023136"/>
    </source>
</evidence>
<keyword evidence="3 6" id="KW-0812">Transmembrane</keyword>
<evidence type="ECO:0000259" key="8">
    <source>
        <dbReference type="Pfam" id="PF12704"/>
    </source>
</evidence>
<keyword evidence="4 6" id="KW-1133">Transmembrane helix</keyword>
<evidence type="ECO:0000259" key="7">
    <source>
        <dbReference type="Pfam" id="PF02687"/>
    </source>
</evidence>
<dbReference type="eggNOG" id="COG0577">
    <property type="taxonomic scope" value="Bacteria"/>
</dbReference>
<dbReference type="InterPro" id="IPR050250">
    <property type="entry name" value="Macrolide_Exporter_MacB"/>
</dbReference>
<keyword evidence="5 6" id="KW-0472">Membrane</keyword>
<dbReference type="InterPro" id="IPR003838">
    <property type="entry name" value="ABC3_permease_C"/>
</dbReference>
<gene>
    <name evidence="9" type="ordered locus">Shal_3434</name>
</gene>
<dbReference type="GO" id="GO:0005886">
    <property type="term" value="C:plasma membrane"/>
    <property type="evidence" value="ECO:0007669"/>
    <property type="project" value="UniProtKB-SubCell"/>
</dbReference>
<proteinExistence type="predicted"/>
<feature type="transmembrane region" description="Helical" evidence="6">
    <location>
        <begin position="356"/>
        <end position="378"/>
    </location>
</feature>
<keyword evidence="2" id="KW-1003">Cell membrane</keyword>
<evidence type="ECO:0008006" key="11">
    <source>
        <dbReference type="Google" id="ProtNLM"/>
    </source>
</evidence>
<evidence type="ECO:0000313" key="9">
    <source>
        <dbReference type="EMBL" id="ABZ77980.1"/>
    </source>
</evidence>
<feature type="domain" description="MacB-like periplasmic core" evidence="8">
    <location>
        <begin position="20"/>
        <end position="267"/>
    </location>
</feature>
<evidence type="ECO:0000256" key="2">
    <source>
        <dbReference type="ARBA" id="ARBA00022475"/>
    </source>
</evidence>
<dbReference type="AlphaFoldDB" id="B0TSM6"/>
<organism evidence="9 10">
    <name type="scientific">Shewanella halifaxensis (strain HAW-EB4)</name>
    <dbReference type="NCBI Taxonomy" id="458817"/>
    <lineage>
        <taxon>Bacteria</taxon>
        <taxon>Pseudomonadati</taxon>
        <taxon>Pseudomonadota</taxon>
        <taxon>Gammaproteobacteria</taxon>
        <taxon>Alteromonadales</taxon>
        <taxon>Shewanellaceae</taxon>
        <taxon>Shewanella</taxon>
    </lineage>
</organism>
<keyword evidence="10" id="KW-1185">Reference proteome</keyword>
<dbReference type="GO" id="GO:0022857">
    <property type="term" value="F:transmembrane transporter activity"/>
    <property type="evidence" value="ECO:0007669"/>
    <property type="project" value="TreeGrafter"/>
</dbReference>
<evidence type="ECO:0000256" key="6">
    <source>
        <dbReference type="SAM" id="Phobius"/>
    </source>
</evidence>
<evidence type="ECO:0000256" key="4">
    <source>
        <dbReference type="ARBA" id="ARBA00022989"/>
    </source>
</evidence>
<feature type="transmembrane region" description="Helical" evidence="6">
    <location>
        <begin position="21"/>
        <end position="41"/>
    </location>
</feature>
<evidence type="ECO:0000256" key="3">
    <source>
        <dbReference type="ARBA" id="ARBA00022692"/>
    </source>
</evidence>
<feature type="transmembrane region" description="Helical" evidence="6">
    <location>
        <begin position="398"/>
        <end position="419"/>
    </location>
</feature>
<dbReference type="PANTHER" id="PTHR30572:SF18">
    <property type="entry name" value="ABC-TYPE MACROLIDE FAMILY EXPORT SYSTEM PERMEASE COMPONENT 2"/>
    <property type="match status" value="1"/>
</dbReference>
<feature type="domain" description="ABC3 transporter permease C-terminal" evidence="7">
    <location>
        <begin position="311"/>
        <end position="426"/>
    </location>
</feature>
<accession>B0TSM6</accession>
<dbReference type="HOGENOM" id="CLU_625346_0_0_6"/>
<dbReference type="Pfam" id="PF12704">
    <property type="entry name" value="MacB_PCD"/>
    <property type="match status" value="1"/>
</dbReference>
<dbReference type="STRING" id="458817.Shal_3434"/>
<dbReference type="InterPro" id="IPR025857">
    <property type="entry name" value="MacB_PCD"/>
</dbReference>
<dbReference type="EMBL" id="CP000931">
    <property type="protein sequence ID" value="ABZ77980.1"/>
    <property type="molecule type" value="Genomic_DNA"/>
</dbReference>
<dbReference type="RefSeq" id="WP_012278500.1">
    <property type="nucleotide sequence ID" value="NC_010334.1"/>
</dbReference>
<dbReference type="Proteomes" id="UP000001317">
    <property type="component" value="Chromosome"/>
</dbReference>
<sequence length="433" mass="49043">MFFYYLDLAWRSIKKTPFLSLLMVLAISIGIGITITSLNIYKMASVNPAGERSSQLFAVQLMSQDVDTWEKINQQITYQDGYNLRKSDLPVRQTAMYLTGMAVQTEDVNFSPILEGVRVADADFFALFNVPFLYGGPWDKQVDEEGGYKVVINESINQKAFGGGNSVGKTLLLDRKPYQVVGVTKNWNPSPKYYDVNNGAFDDAEQIYVPFSLAPIEEFESRGNNNSWRHEKIRNYSDRIASEMHWVQYWVELDTPDKQQQYQEWLARYVEQQKQLGRFKRPDARGEIKDVAQWLSFNNVVPEDNKVLVGLSVLFLIVCLINMLGLLLAKFLKRAPEVGVRRAIGASRIQIFSQHLVEVGLIGLCGGALGLLWAWVALYFLSSKFELEDSLAQLDQSMWVIAPLIAVSAAIIAGIYPAWRICSTNPSVYLKSQ</sequence>